<gene>
    <name evidence="8" type="ORF">QNI19_04005</name>
</gene>
<dbReference type="InterPro" id="IPR051906">
    <property type="entry name" value="TolC-like"/>
</dbReference>
<dbReference type="SUPFAM" id="SSF56954">
    <property type="entry name" value="Outer membrane efflux proteins (OEP)"/>
    <property type="match status" value="1"/>
</dbReference>
<keyword evidence="5" id="KW-0812">Transmembrane</keyword>
<name>A0ABT7CEX0_9BACT</name>
<evidence type="ECO:0000256" key="6">
    <source>
        <dbReference type="ARBA" id="ARBA00023136"/>
    </source>
</evidence>
<keyword evidence="3" id="KW-0813">Transport</keyword>
<comment type="subcellular location">
    <subcellularLocation>
        <location evidence="1">Cell outer membrane</location>
    </subcellularLocation>
</comment>
<evidence type="ECO:0000256" key="2">
    <source>
        <dbReference type="ARBA" id="ARBA00007613"/>
    </source>
</evidence>
<evidence type="ECO:0000256" key="3">
    <source>
        <dbReference type="ARBA" id="ARBA00022448"/>
    </source>
</evidence>
<dbReference type="RefSeq" id="WP_313992586.1">
    <property type="nucleotide sequence ID" value="NZ_JASJOR010000008.1"/>
</dbReference>
<evidence type="ECO:0000256" key="4">
    <source>
        <dbReference type="ARBA" id="ARBA00022452"/>
    </source>
</evidence>
<accession>A0ABT7CEX0</accession>
<evidence type="ECO:0000256" key="5">
    <source>
        <dbReference type="ARBA" id="ARBA00022692"/>
    </source>
</evidence>
<proteinExistence type="inferred from homology"/>
<evidence type="ECO:0000313" key="8">
    <source>
        <dbReference type="EMBL" id="MDJ1492081.1"/>
    </source>
</evidence>
<dbReference type="EMBL" id="JASJOT010000002">
    <property type="protein sequence ID" value="MDJ1492081.1"/>
    <property type="molecule type" value="Genomic_DNA"/>
</dbReference>
<keyword evidence="7" id="KW-0998">Cell outer membrane</keyword>
<dbReference type="Gene3D" id="1.20.1600.10">
    <property type="entry name" value="Outer membrane efflux proteins (OEP)"/>
    <property type="match status" value="1"/>
</dbReference>
<sequence>MTLRKSIELSLLVGLSIYCNAPAQVQEKSPTYQGLQLSLQEIWQKAESQNKSLQIQQVQLEISEQHVKDSKAERLPEIRAHAEYARISNMPIYTNGPFNTPEHFPVLHNFYQITAESYLALYHGNKINTAIETEEMAHKLAIEKRNQIASETRLKLAAIYLDLQRSLVFRDLINQHIHEAQRRLQHIQELQKNGVVLKSDLLRAELQLSRQQMTLTEIENSILLANQKLDLMIGLPDTTKIIPSEDLTTSQPIQAGYEAYLTEALEQAYPIHLADKETAIRELHIKEVRAGHLPKVGLFANYTYSYPQIFLYPYMDAAYSIGKAGIRLSYSLSSLYHNRHKEEAAILEYKKQQLVKADTEDNIRQIVKESYVRYAEALKRIQVAELNIRQSSENYRIVSNTFFNQLALLTDLLDADTQVLQSKFDLTTAQTTAHLHYYQLLFTLGKL</sequence>
<dbReference type="Proteomes" id="UP001228581">
    <property type="component" value="Unassembled WGS sequence"/>
</dbReference>
<evidence type="ECO:0000313" key="9">
    <source>
        <dbReference type="Proteomes" id="UP001228581"/>
    </source>
</evidence>
<evidence type="ECO:0000256" key="7">
    <source>
        <dbReference type="ARBA" id="ARBA00023237"/>
    </source>
</evidence>
<dbReference type="PANTHER" id="PTHR30026:SF23">
    <property type="entry name" value="TO APRF-PUTATIVE OUTER MEMBRANE EFFLUX PROTEIN OR SECRETED ALKALINE PHOSPHATASE-RELATED"/>
    <property type="match status" value="1"/>
</dbReference>
<comment type="caution">
    <text evidence="8">The sequence shown here is derived from an EMBL/GenBank/DDBJ whole genome shotgun (WGS) entry which is preliminary data.</text>
</comment>
<organism evidence="8 9">
    <name type="scientific">Xanthocytophaga flava</name>
    <dbReference type="NCBI Taxonomy" id="3048013"/>
    <lineage>
        <taxon>Bacteria</taxon>
        <taxon>Pseudomonadati</taxon>
        <taxon>Bacteroidota</taxon>
        <taxon>Cytophagia</taxon>
        <taxon>Cytophagales</taxon>
        <taxon>Rhodocytophagaceae</taxon>
        <taxon>Xanthocytophaga</taxon>
    </lineage>
</organism>
<protein>
    <submittedName>
        <fullName evidence="8">TolC family protein</fullName>
    </submittedName>
</protein>
<dbReference type="Pfam" id="PF02321">
    <property type="entry name" value="OEP"/>
    <property type="match status" value="2"/>
</dbReference>
<keyword evidence="9" id="KW-1185">Reference proteome</keyword>
<keyword evidence="6" id="KW-0472">Membrane</keyword>
<dbReference type="InterPro" id="IPR003423">
    <property type="entry name" value="OMP_efflux"/>
</dbReference>
<evidence type="ECO:0000256" key="1">
    <source>
        <dbReference type="ARBA" id="ARBA00004442"/>
    </source>
</evidence>
<comment type="similarity">
    <text evidence="2">Belongs to the outer membrane factor (OMF) (TC 1.B.17) family.</text>
</comment>
<keyword evidence="4" id="KW-1134">Transmembrane beta strand</keyword>
<reference evidence="8 9" key="1">
    <citation type="submission" date="2023-05" db="EMBL/GenBank/DDBJ databases">
        <authorList>
            <person name="Zhang X."/>
        </authorList>
    </citation>
    <scope>NUCLEOTIDE SEQUENCE [LARGE SCALE GENOMIC DNA]</scope>
    <source>
        <strain evidence="8 9">DM2B3-1</strain>
    </source>
</reference>
<dbReference type="PANTHER" id="PTHR30026">
    <property type="entry name" value="OUTER MEMBRANE PROTEIN TOLC"/>
    <property type="match status" value="1"/>
</dbReference>